<accession>A0ABU7LDL5</accession>
<dbReference type="InterPro" id="IPR009061">
    <property type="entry name" value="DNA-bd_dom_put_sf"/>
</dbReference>
<keyword evidence="7" id="KW-1185">Reference proteome</keyword>
<evidence type="ECO:0000313" key="7">
    <source>
        <dbReference type="Proteomes" id="UP001336020"/>
    </source>
</evidence>
<protein>
    <submittedName>
        <fullName evidence="6">MerR family transcriptional regulator</fullName>
    </submittedName>
</protein>
<evidence type="ECO:0000256" key="3">
    <source>
        <dbReference type="ARBA" id="ARBA00023125"/>
    </source>
</evidence>
<dbReference type="RefSeq" id="WP_330134856.1">
    <property type="nucleotide sequence ID" value="NZ_JAUTXY010000009.1"/>
</dbReference>
<feature type="domain" description="HTH merR-type" evidence="5">
    <location>
        <begin position="1"/>
        <end position="68"/>
    </location>
</feature>
<evidence type="ECO:0000256" key="2">
    <source>
        <dbReference type="ARBA" id="ARBA00023015"/>
    </source>
</evidence>
<dbReference type="InterPro" id="IPR000551">
    <property type="entry name" value="MerR-type_HTH_dom"/>
</dbReference>
<evidence type="ECO:0000256" key="1">
    <source>
        <dbReference type="ARBA" id="ARBA00022491"/>
    </source>
</evidence>
<keyword evidence="1" id="KW-0678">Repressor</keyword>
<dbReference type="PROSITE" id="PS50937">
    <property type="entry name" value="HTH_MERR_2"/>
    <property type="match status" value="1"/>
</dbReference>
<keyword evidence="2" id="KW-0805">Transcription regulation</keyword>
<keyword evidence="4" id="KW-0804">Transcription</keyword>
<dbReference type="InterPro" id="IPR047057">
    <property type="entry name" value="MerR_fam"/>
</dbReference>
<dbReference type="PRINTS" id="PR00040">
    <property type="entry name" value="HTHMERR"/>
</dbReference>
<dbReference type="Proteomes" id="UP001336020">
    <property type="component" value="Unassembled WGS sequence"/>
</dbReference>
<name>A0ABU7LDL5_9NOCA</name>
<dbReference type="EMBL" id="JAUTXY010000009">
    <property type="protein sequence ID" value="MEE2059633.1"/>
    <property type="molecule type" value="Genomic_DNA"/>
</dbReference>
<dbReference type="SMART" id="SM00422">
    <property type="entry name" value="HTH_MERR"/>
    <property type="match status" value="1"/>
</dbReference>
<evidence type="ECO:0000259" key="5">
    <source>
        <dbReference type="PROSITE" id="PS50937"/>
    </source>
</evidence>
<dbReference type="Gene3D" id="1.10.1660.10">
    <property type="match status" value="1"/>
</dbReference>
<gene>
    <name evidence="6" type="ORF">Q7514_19115</name>
</gene>
<dbReference type="PANTHER" id="PTHR30204">
    <property type="entry name" value="REDOX-CYCLING DRUG-SENSING TRANSCRIPTIONAL ACTIVATOR SOXR"/>
    <property type="match status" value="1"/>
</dbReference>
<dbReference type="SUPFAM" id="SSF46955">
    <property type="entry name" value="Putative DNA-binding domain"/>
    <property type="match status" value="1"/>
</dbReference>
<organism evidence="6 7">
    <name type="scientific">Rhodococcus artemisiae</name>
    <dbReference type="NCBI Taxonomy" id="714159"/>
    <lineage>
        <taxon>Bacteria</taxon>
        <taxon>Bacillati</taxon>
        <taxon>Actinomycetota</taxon>
        <taxon>Actinomycetes</taxon>
        <taxon>Mycobacteriales</taxon>
        <taxon>Nocardiaceae</taxon>
        <taxon>Rhodococcus</taxon>
    </lineage>
</organism>
<sequence>MKIGDLSERTGVPTRMLRYYETQGLLAPVRAGNGYRQYSEEDVYTAEMVRSLVRSGVPTRFIKIVLDKQSGAVGWGPSCDAVLADMIREQIVDLDAKIACLSTSRAALAHLVDESGET</sequence>
<reference evidence="6 7" key="1">
    <citation type="submission" date="2023-07" db="EMBL/GenBank/DDBJ databases">
        <authorList>
            <person name="Girao M."/>
            <person name="Carvalho M.F."/>
        </authorList>
    </citation>
    <scope>NUCLEOTIDE SEQUENCE [LARGE SCALE GENOMIC DNA]</scope>
    <source>
        <strain evidence="6 7">YIM65754</strain>
    </source>
</reference>
<evidence type="ECO:0000313" key="6">
    <source>
        <dbReference type="EMBL" id="MEE2059633.1"/>
    </source>
</evidence>
<dbReference type="PANTHER" id="PTHR30204:SF69">
    <property type="entry name" value="MERR-FAMILY TRANSCRIPTIONAL REGULATOR"/>
    <property type="match status" value="1"/>
</dbReference>
<comment type="caution">
    <text evidence="6">The sequence shown here is derived from an EMBL/GenBank/DDBJ whole genome shotgun (WGS) entry which is preliminary data.</text>
</comment>
<dbReference type="Pfam" id="PF13411">
    <property type="entry name" value="MerR_1"/>
    <property type="match status" value="1"/>
</dbReference>
<keyword evidence="3" id="KW-0238">DNA-binding</keyword>
<evidence type="ECO:0000256" key="4">
    <source>
        <dbReference type="ARBA" id="ARBA00023163"/>
    </source>
</evidence>
<proteinExistence type="predicted"/>